<evidence type="ECO:0000313" key="2">
    <source>
        <dbReference type="EMBL" id="EOA99968.1"/>
    </source>
</evidence>
<reference evidence="3" key="1">
    <citation type="journal article" date="2013" name="Nat. Genet.">
        <title>The duck genome and transcriptome provide insight into an avian influenza virus reservoir species.</title>
        <authorList>
            <person name="Huang Y."/>
            <person name="Li Y."/>
            <person name="Burt D.W."/>
            <person name="Chen H."/>
            <person name="Zhang Y."/>
            <person name="Qian W."/>
            <person name="Kim H."/>
            <person name="Gan S."/>
            <person name="Zhao Y."/>
            <person name="Li J."/>
            <person name="Yi K."/>
            <person name="Feng H."/>
            <person name="Zhu P."/>
            <person name="Li B."/>
            <person name="Liu Q."/>
            <person name="Fairley S."/>
            <person name="Magor K.E."/>
            <person name="Du Z."/>
            <person name="Hu X."/>
            <person name="Goodman L."/>
            <person name="Tafer H."/>
            <person name="Vignal A."/>
            <person name="Lee T."/>
            <person name="Kim K.W."/>
            <person name="Sheng Z."/>
            <person name="An Y."/>
            <person name="Searle S."/>
            <person name="Herrero J."/>
            <person name="Groenen M.A."/>
            <person name="Crooijmans R.P."/>
            <person name="Faraut T."/>
            <person name="Cai Q."/>
            <person name="Webster R.G."/>
            <person name="Aldridge J.R."/>
            <person name="Warren W.C."/>
            <person name="Bartschat S."/>
            <person name="Kehr S."/>
            <person name="Marz M."/>
            <person name="Stadler P.F."/>
            <person name="Smith J."/>
            <person name="Kraus R.H."/>
            <person name="Zhao Y."/>
            <person name="Ren L."/>
            <person name="Fei J."/>
            <person name="Morisson M."/>
            <person name="Kaiser P."/>
            <person name="Griffin D.K."/>
            <person name="Rao M."/>
            <person name="Pitel F."/>
            <person name="Wang J."/>
            <person name="Li N."/>
        </authorList>
    </citation>
    <scope>NUCLEOTIDE SEQUENCE [LARGE SCALE GENOMIC DNA]</scope>
</reference>
<protein>
    <submittedName>
        <fullName evidence="2">Zinc phosphodiesterase ELAC protein 1</fullName>
    </submittedName>
</protein>
<keyword evidence="3" id="KW-1185">Reference proteome</keyword>
<proteinExistence type="predicted"/>
<sequence>HPGGEGQRARPQHPKSGVCFRQAVRS</sequence>
<feature type="region of interest" description="Disordered" evidence="1">
    <location>
        <begin position="1"/>
        <end position="26"/>
    </location>
</feature>
<organism evidence="2 3">
    <name type="scientific">Anas platyrhynchos</name>
    <name type="common">Mallard</name>
    <name type="synonym">Anas boschas</name>
    <dbReference type="NCBI Taxonomy" id="8839"/>
    <lineage>
        <taxon>Eukaryota</taxon>
        <taxon>Metazoa</taxon>
        <taxon>Chordata</taxon>
        <taxon>Craniata</taxon>
        <taxon>Vertebrata</taxon>
        <taxon>Euteleostomi</taxon>
        <taxon>Archelosauria</taxon>
        <taxon>Archosauria</taxon>
        <taxon>Dinosauria</taxon>
        <taxon>Saurischia</taxon>
        <taxon>Theropoda</taxon>
        <taxon>Coelurosauria</taxon>
        <taxon>Aves</taxon>
        <taxon>Neognathae</taxon>
        <taxon>Galloanserae</taxon>
        <taxon>Anseriformes</taxon>
        <taxon>Anatidae</taxon>
        <taxon>Anatinae</taxon>
        <taxon>Anas</taxon>
    </lineage>
</organism>
<dbReference type="Proteomes" id="UP000296049">
    <property type="component" value="Unassembled WGS sequence"/>
</dbReference>
<gene>
    <name evidence="2" type="ORF">Anapl_13089</name>
</gene>
<accession>R0L332</accession>
<feature type="non-terminal residue" evidence="2">
    <location>
        <position position="1"/>
    </location>
</feature>
<evidence type="ECO:0000313" key="3">
    <source>
        <dbReference type="Proteomes" id="UP000296049"/>
    </source>
</evidence>
<name>R0L332_ANAPL</name>
<evidence type="ECO:0000256" key="1">
    <source>
        <dbReference type="SAM" id="MobiDB-lite"/>
    </source>
</evidence>
<dbReference type="EMBL" id="KB743255">
    <property type="protein sequence ID" value="EOA99968.1"/>
    <property type="molecule type" value="Genomic_DNA"/>
</dbReference>
<dbReference type="AlphaFoldDB" id="R0L332"/>